<proteinExistence type="predicted"/>
<dbReference type="AlphaFoldDB" id="A0A8J2PE79"/>
<evidence type="ECO:0000313" key="2">
    <source>
        <dbReference type="Proteomes" id="UP000708208"/>
    </source>
</evidence>
<comment type="caution">
    <text evidence="1">The sequence shown here is derived from an EMBL/GenBank/DDBJ whole genome shotgun (WGS) entry which is preliminary data.</text>
</comment>
<keyword evidence="2" id="KW-1185">Reference proteome</keyword>
<dbReference type="EMBL" id="CAJVCH010421839">
    <property type="protein sequence ID" value="CAG7818488.1"/>
    <property type="molecule type" value="Genomic_DNA"/>
</dbReference>
<feature type="non-terminal residue" evidence="1">
    <location>
        <position position="1"/>
    </location>
</feature>
<organism evidence="1 2">
    <name type="scientific">Allacma fusca</name>
    <dbReference type="NCBI Taxonomy" id="39272"/>
    <lineage>
        <taxon>Eukaryota</taxon>
        <taxon>Metazoa</taxon>
        <taxon>Ecdysozoa</taxon>
        <taxon>Arthropoda</taxon>
        <taxon>Hexapoda</taxon>
        <taxon>Collembola</taxon>
        <taxon>Symphypleona</taxon>
        <taxon>Sminthuridae</taxon>
        <taxon>Allacma</taxon>
    </lineage>
</organism>
<name>A0A8J2PE79_9HEXA</name>
<gene>
    <name evidence="1" type="ORF">AFUS01_LOCUS28989</name>
</gene>
<accession>A0A8J2PE79</accession>
<protein>
    <submittedName>
        <fullName evidence="1">Uncharacterized protein</fullName>
    </submittedName>
</protein>
<evidence type="ECO:0000313" key="1">
    <source>
        <dbReference type="EMBL" id="CAG7818488.1"/>
    </source>
</evidence>
<dbReference type="Proteomes" id="UP000708208">
    <property type="component" value="Unassembled WGS sequence"/>
</dbReference>
<reference evidence="1" key="1">
    <citation type="submission" date="2021-06" db="EMBL/GenBank/DDBJ databases">
        <authorList>
            <person name="Hodson N. C."/>
            <person name="Mongue J. A."/>
            <person name="Jaron S. K."/>
        </authorList>
    </citation>
    <scope>NUCLEOTIDE SEQUENCE</scope>
</reference>
<sequence>MVTFFSRKVSPTSYVCTELYYFIYEDSLAPNSYLRLPTAYQLSTEPEPDSLLLEDVDGFDDYIEDFFNPLSNEPVMQRATSFRRKVQKTFEDAVIEKSIKEINNLEAMLSAYDDSPSIDTPSEDRLKSSTPGCGKCVSFSNNCPDCVLHVNKFQS</sequence>